<evidence type="ECO:0000256" key="5">
    <source>
        <dbReference type="ARBA" id="ARBA00023239"/>
    </source>
</evidence>
<dbReference type="GO" id="GO:0019748">
    <property type="term" value="P:secondary metabolic process"/>
    <property type="evidence" value="ECO:0007669"/>
    <property type="project" value="TreeGrafter"/>
</dbReference>
<evidence type="ECO:0000256" key="4">
    <source>
        <dbReference type="ARBA" id="ARBA00022833"/>
    </source>
</evidence>
<dbReference type="STRING" id="1173701.A0A066XBX0"/>
<keyword evidence="12" id="KW-1185">Reference proteome</keyword>
<sequence length="377" mass="41503">MKRTLLFGFCLAAEAIASNSSKPSTAKIDTHAHFLPDFYRQALRDAGHLPGPDGMPSIPDEKEWSPEEHISFMDKVNIQKSYLSISSPGVYLSVPSRSATEKAVSLARQVNEYASQLKAAHPDRFGFFASLPLPDVAASVAEIARCFTDEPDPKKKPDGVVLMSNAYGLYLGDPAMDPVYAALNALNATIFEHPTVPCTEHNHQRFSIDGADPDITPDEWMALNRPVDARQGRAPTIDFPFETARTFTDLFYSTVPTRFPGIKWIMPHAGGGLVPTLDRIVGYSTPELNLTEASMKATLDRSFYFDLAGPWPVSSAIPALLRWVSHEKIVWGSDVPFTPWALGTAGAVKFDVEVTKVFNSTNDAQDVRKLNAERLFT</sequence>
<dbReference type="eggNOG" id="ENOG502RD71">
    <property type="taxonomic scope" value="Eukaryota"/>
</dbReference>
<keyword evidence="2" id="KW-0479">Metal-binding</keyword>
<dbReference type="Gene3D" id="3.20.20.140">
    <property type="entry name" value="Metal-dependent hydrolases"/>
    <property type="match status" value="1"/>
</dbReference>
<evidence type="ECO:0000256" key="3">
    <source>
        <dbReference type="ARBA" id="ARBA00022793"/>
    </source>
</evidence>
<dbReference type="Pfam" id="PF04909">
    <property type="entry name" value="Amidohydro_2"/>
    <property type="match status" value="1"/>
</dbReference>
<dbReference type="HOGENOM" id="CLU_039329_2_0_1"/>
<comment type="catalytic activity">
    <reaction evidence="6">
        <text>6-methylsalicylate + H(+) = 3-methylphenol + CO2</text>
        <dbReference type="Rhea" id="RHEA:23112"/>
        <dbReference type="ChEBI" id="CHEBI:15378"/>
        <dbReference type="ChEBI" id="CHEBI:16526"/>
        <dbReference type="ChEBI" id="CHEBI:17231"/>
        <dbReference type="ChEBI" id="CHEBI:36658"/>
        <dbReference type="EC" id="4.1.1.52"/>
    </reaction>
    <physiologicalReaction direction="left-to-right" evidence="6">
        <dbReference type="Rhea" id="RHEA:23113"/>
    </physiologicalReaction>
</comment>
<dbReference type="InterPro" id="IPR032466">
    <property type="entry name" value="Metal_Hydrolase"/>
</dbReference>
<evidence type="ECO:0000256" key="7">
    <source>
        <dbReference type="ARBA" id="ARBA00038889"/>
    </source>
</evidence>
<dbReference type="EC" id="4.1.1.52" evidence="7"/>
<organism evidence="11 12">
    <name type="scientific">Colletotrichum sublineola</name>
    <name type="common">Sorghum anthracnose fungus</name>
    <dbReference type="NCBI Taxonomy" id="1173701"/>
    <lineage>
        <taxon>Eukaryota</taxon>
        <taxon>Fungi</taxon>
        <taxon>Dikarya</taxon>
        <taxon>Ascomycota</taxon>
        <taxon>Pezizomycotina</taxon>
        <taxon>Sordariomycetes</taxon>
        <taxon>Hypocreomycetidae</taxon>
        <taxon>Glomerellales</taxon>
        <taxon>Glomerellaceae</taxon>
        <taxon>Colletotrichum</taxon>
        <taxon>Colletotrichum graminicola species complex</taxon>
    </lineage>
</organism>
<comment type="similarity">
    <text evidence="1">Belongs to the metallo-dependent hydrolases superfamily. ACMSD family.</text>
</comment>
<reference evidence="12" key="1">
    <citation type="journal article" date="2014" name="Genome Announc.">
        <title>Draft genome sequence of Colletotrichum sublineola, a destructive pathogen of cultivated sorghum.</title>
        <authorList>
            <person name="Baroncelli R."/>
            <person name="Sanz-Martin J.M."/>
            <person name="Rech G.E."/>
            <person name="Sukno S.A."/>
            <person name="Thon M.R."/>
        </authorList>
    </citation>
    <scope>NUCLEOTIDE SEQUENCE [LARGE SCALE GENOMIC DNA]</scope>
    <source>
        <strain evidence="12">TX430BB</strain>
    </source>
</reference>
<keyword evidence="3 8" id="KW-0210">Decarboxylase</keyword>
<protein>
    <recommendedName>
        <fullName evidence="7">6-methylsalicylate decarboxylase</fullName>
        <ecNumber evidence="7">4.1.1.52</ecNumber>
    </recommendedName>
</protein>
<feature type="signal peptide" evidence="9">
    <location>
        <begin position="1"/>
        <end position="17"/>
    </location>
</feature>
<evidence type="ECO:0000256" key="9">
    <source>
        <dbReference type="SAM" id="SignalP"/>
    </source>
</evidence>
<evidence type="ECO:0000256" key="1">
    <source>
        <dbReference type="ARBA" id="ARBA00005871"/>
    </source>
</evidence>
<keyword evidence="9" id="KW-0732">Signal</keyword>
<gene>
    <name evidence="11" type="ORF">CSUB01_07505</name>
</gene>
<dbReference type="OMA" id="GFFMDTT"/>
<dbReference type="GO" id="GO:0005829">
    <property type="term" value="C:cytosol"/>
    <property type="evidence" value="ECO:0007669"/>
    <property type="project" value="TreeGrafter"/>
</dbReference>
<evidence type="ECO:0000256" key="6">
    <source>
        <dbReference type="ARBA" id="ARBA00036832"/>
    </source>
</evidence>
<feature type="chain" id="PRO_5001633789" description="6-methylsalicylate decarboxylase" evidence="9">
    <location>
        <begin position="18"/>
        <end position="377"/>
    </location>
</feature>
<keyword evidence="4" id="KW-0862">Zinc</keyword>
<dbReference type="AlphaFoldDB" id="A0A066XBX0"/>
<evidence type="ECO:0000256" key="2">
    <source>
        <dbReference type="ARBA" id="ARBA00022723"/>
    </source>
</evidence>
<name>A0A066XBX0_COLSU</name>
<dbReference type="SUPFAM" id="SSF51556">
    <property type="entry name" value="Metallo-dependent hydrolases"/>
    <property type="match status" value="1"/>
</dbReference>
<dbReference type="GO" id="GO:0047596">
    <property type="term" value="F:6-methylsalicylate decarboxylase activity"/>
    <property type="evidence" value="ECO:0007669"/>
    <property type="project" value="UniProtKB-EC"/>
</dbReference>
<dbReference type="OrthoDB" id="2832284at2759"/>
<proteinExistence type="inferred from homology"/>
<dbReference type="PANTHER" id="PTHR21240">
    <property type="entry name" value="2-AMINO-3-CARBOXYLMUCONATE-6-SEMIALDEHYDE DECARBOXYLASE"/>
    <property type="match status" value="1"/>
</dbReference>
<comment type="caution">
    <text evidence="11">The sequence shown here is derived from an EMBL/GenBank/DDBJ whole genome shotgun (WGS) entry which is preliminary data.</text>
</comment>
<dbReference type="InterPro" id="IPR032465">
    <property type="entry name" value="ACMSD"/>
</dbReference>
<dbReference type="GO" id="GO:0046872">
    <property type="term" value="F:metal ion binding"/>
    <property type="evidence" value="ECO:0007669"/>
    <property type="project" value="UniProtKB-KW"/>
</dbReference>
<accession>A0A066XBX0</accession>
<dbReference type="GO" id="GO:0016787">
    <property type="term" value="F:hydrolase activity"/>
    <property type="evidence" value="ECO:0007669"/>
    <property type="project" value="UniProtKB-KW"/>
</dbReference>
<dbReference type="PANTHER" id="PTHR21240:SF29">
    <property type="entry name" value="AMIDOHYDROLASE-RELATED DOMAIN-CONTAINING PROTEIN"/>
    <property type="match status" value="1"/>
</dbReference>
<dbReference type="InterPro" id="IPR006680">
    <property type="entry name" value="Amidohydro-rel"/>
</dbReference>
<dbReference type="EMBL" id="JMSE01000910">
    <property type="protein sequence ID" value="KDN66663.1"/>
    <property type="molecule type" value="Genomic_DNA"/>
</dbReference>
<feature type="domain" description="Amidohydrolase-related" evidence="10">
    <location>
        <begin position="28"/>
        <end position="376"/>
    </location>
</feature>
<dbReference type="Proteomes" id="UP000027238">
    <property type="component" value="Unassembled WGS sequence"/>
</dbReference>
<evidence type="ECO:0000259" key="10">
    <source>
        <dbReference type="Pfam" id="PF04909"/>
    </source>
</evidence>
<evidence type="ECO:0000313" key="11">
    <source>
        <dbReference type="EMBL" id="KDN66663.1"/>
    </source>
</evidence>
<keyword evidence="5 8" id="KW-0456">Lyase</keyword>
<evidence type="ECO:0000256" key="8">
    <source>
        <dbReference type="RuleBase" id="RU366045"/>
    </source>
</evidence>
<evidence type="ECO:0000313" key="12">
    <source>
        <dbReference type="Proteomes" id="UP000027238"/>
    </source>
</evidence>
<keyword evidence="11" id="KW-0378">Hydrolase</keyword>